<evidence type="ECO:0000256" key="3">
    <source>
        <dbReference type="ARBA" id="ARBA00022840"/>
    </source>
</evidence>
<evidence type="ECO:0000256" key="2">
    <source>
        <dbReference type="ARBA" id="ARBA00022741"/>
    </source>
</evidence>
<keyword evidence="3" id="KW-0067">ATP-binding</keyword>
<protein>
    <submittedName>
        <fullName evidence="7">Uncharacterized protein</fullName>
    </submittedName>
</protein>
<dbReference type="InterPro" id="IPR019489">
    <property type="entry name" value="Clp_ATPase_C"/>
</dbReference>
<reference evidence="7 8" key="1">
    <citation type="submission" date="2017-09" db="EMBL/GenBank/DDBJ databases">
        <title>Depth-based differentiation of microbial function through sediment-hosted aquifers and enrichment of novel symbionts in the deep terrestrial subsurface.</title>
        <authorList>
            <person name="Probst A.J."/>
            <person name="Ladd B."/>
            <person name="Jarett J.K."/>
            <person name="Geller-Mcgrath D.E."/>
            <person name="Sieber C.M."/>
            <person name="Emerson J.B."/>
            <person name="Anantharaman K."/>
            <person name="Thomas B.C."/>
            <person name="Malmstrom R."/>
            <person name="Stieglmeier M."/>
            <person name="Klingl A."/>
            <person name="Woyke T."/>
            <person name="Ryan C.M."/>
            <person name="Banfield J.F."/>
        </authorList>
    </citation>
    <scope>NUCLEOTIDE SEQUENCE [LARGE SCALE GENOMIC DNA]</scope>
    <source>
        <strain evidence="7">CG22_combo_CG10-13_8_21_14_all_47_15</strain>
    </source>
</reference>
<dbReference type="InterPro" id="IPR003593">
    <property type="entry name" value="AAA+_ATPase"/>
</dbReference>
<accession>A0A2H0CTR7</accession>
<dbReference type="Gene3D" id="3.40.50.300">
    <property type="entry name" value="P-loop containing nucleotide triphosphate hydrolases"/>
    <property type="match status" value="2"/>
</dbReference>
<dbReference type="PANTHER" id="PTHR11638:SF18">
    <property type="entry name" value="HEAT SHOCK PROTEIN 104"/>
    <property type="match status" value="1"/>
</dbReference>
<dbReference type="AlphaFoldDB" id="A0A2H0CTR7"/>
<dbReference type="PANTHER" id="PTHR11638">
    <property type="entry name" value="ATP-DEPENDENT CLP PROTEASE"/>
    <property type="match status" value="1"/>
</dbReference>
<evidence type="ECO:0000256" key="4">
    <source>
        <dbReference type="ARBA" id="ARBA00023186"/>
    </source>
</evidence>
<dbReference type="InterPro" id="IPR003959">
    <property type="entry name" value="ATPase_AAA_core"/>
</dbReference>
<keyword evidence="4" id="KW-0143">Chaperone</keyword>
<dbReference type="GO" id="GO:0005737">
    <property type="term" value="C:cytoplasm"/>
    <property type="evidence" value="ECO:0007669"/>
    <property type="project" value="TreeGrafter"/>
</dbReference>
<evidence type="ECO:0000256" key="1">
    <source>
        <dbReference type="ARBA" id="ARBA00022737"/>
    </source>
</evidence>
<sequence>LVGEDGAGKMEILARFARKIYEGTVFAPIEHKQVIVFDGSSFLVGKKEKSAFEEELLRIFNQVVRAGNIILVLKNFPAFIRSASSIGSDVVNLLDPYFASKGLQIIATANFDQYHQDIERNSQLMRRFQPVLMQTSDETTVVRLLENAVLSYESSEKVFFTYPAVLAIARSADQYITVGVMPDKALDLMVEVISAVKRKGNRVIGRIDVMDYVSEKTGIPTGTVGEAEKQRLLNLEALIHERIVGQDEAVSAIANAMRRARAGVRAMDRPMGSFLFLGPTGVGKTETAKTLAKIFFGSENDMMRLDMSEYQTDDALERLIGHYAEGKPGVFTSMLREKSYGVLLLDEFEKTNKDVHDLFLQILDEGVFSDMAGKRVNARNLIIIATSNAGSDMIWQLFQKNEDVMQYKDELIDTIIKRGIYAPELLNRFDGVIVFHPLEKEHIRAIANILLSELAERLREQGIELSINEALVNLLVHEGYSPEFGARPMSRAIQEKVEQVIALRKLNGDIKAGDTVELSENDFA</sequence>
<keyword evidence="2" id="KW-0547">Nucleotide-binding</keyword>
<evidence type="ECO:0000313" key="8">
    <source>
        <dbReference type="Proteomes" id="UP000230638"/>
    </source>
</evidence>
<name>A0A2H0CTR7_9BACT</name>
<dbReference type="PRINTS" id="PR00300">
    <property type="entry name" value="CLPPROTEASEA"/>
</dbReference>
<dbReference type="Proteomes" id="UP000230638">
    <property type="component" value="Unassembled WGS sequence"/>
</dbReference>
<dbReference type="Pfam" id="PF17871">
    <property type="entry name" value="AAA_lid_9"/>
    <property type="match status" value="1"/>
</dbReference>
<keyword evidence="1" id="KW-0677">Repeat</keyword>
<feature type="domain" description="Clp ATPase C-terminal" evidence="6">
    <location>
        <begin position="438"/>
        <end position="523"/>
    </location>
</feature>
<dbReference type="InterPro" id="IPR027417">
    <property type="entry name" value="P-loop_NTPase"/>
</dbReference>
<dbReference type="SUPFAM" id="SSF52540">
    <property type="entry name" value="P-loop containing nucleoside triphosphate hydrolases"/>
    <property type="match status" value="2"/>
</dbReference>
<feature type="non-terminal residue" evidence="7">
    <location>
        <position position="1"/>
    </location>
</feature>
<comment type="caution">
    <text evidence="7">The sequence shown here is derived from an EMBL/GenBank/DDBJ whole genome shotgun (WGS) entry which is preliminary data.</text>
</comment>
<dbReference type="InterPro" id="IPR041546">
    <property type="entry name" value="ClpA/ClpB_AAA_lid"/>
</dbReference>
<dbReference type="GO" id="GO:0016887">
    <property type="term" value="F:ATP hydrolysis activity"/>
    <property type="evidence" value="ECO:0007669"/>
    <property type="project" value="InterPro"/>
</dbReference>
<dbReference type="CDD" id="cd19499">
    <property type="entry name" value="RecA-like_ClpB_Hsp104-like"/>
    <property type="match status" value="1"/>
</dbReference>
<dbReference type="InterPro" id="IPR050130">
    <property type="entry name" value="ClpA_ClpB"/>
</dbReference>
<feature type="domain" description="AAA+ ATPase" evidence="5">
    <location>
        <begin position="270"/>
        <end position="439"/>
    </location>
</feature>
<dbReference type="SMART" id="SM01086">
    <property type="entry name" value="ClpB_D2-small"/>
    <property type="match status" value="1"/>
</dbReference>
<evidence type="ECO:0000259" key="6">
    <source>
        <dbReference type="SMART" id="SM01086"/>
    </source>
</evidence>
<dbReference type="SMART" id="SM00382">
    <property type="entry name" value="AAA"/>
    <property type="match status" value="1"/>
</dbReference>
<evidence type="ECO:0000259" key="5">
    <source>
        <dbReference type="SMART" id="SM00382"/>
    </source>
</evidence>
<dbReference type="Gene3D" id="1.10.8.60">
    <property type="match status" value="2"/>
</dbReference>
<gene>
    <name evidence="7" type="ORF">COW88_02385</name>
</gene>
<dbReference type="GO" id="GO:0034605">
    <property type="term" value="P:cellular response to heat"/>
    <property type="evidence" value="ECO:0007669"/>
    <property type="project" value="TreeGrafter"/>
</dbReference>
<evidence type="ECO:0000313" key="7">
    <source>
        <dbReference type="EMBL" id="PIP73287.1"/>
    </source>
</evidence>
<dbReference type="Pfam" id="PF10431">
    <property type="entry name" value="ClpB_D2-small"/>
    <property type="match status" value="1"/>
</dbReference>
<dbReference type="Pfam" id="PF07724">
    <property type="entry name" value="AAA_2"/>
    <property type="match status" value="1"/>
</dbReference>
<dbReference type="GO" id="GO:0005524">
    <property type="term" value="F:ATP binding"/>
    <property type="evidence" value="ECO:0007669"/>
    <property type="project" value="UniProtKB-KW"/>
</dbReference>
<organism evidence="7 8">
    <name type="scientific">Candidatus Lloydbacteria bacterium CG22_combo_CG10-13_8_21_14_all_47_15</name>
    <dbReference type="NCBI Taxonomy" id="1974635"/>
    <lineage>
        <taxon>Bacteria</taxon>
        <taxon>Candidatus Lloydiibacteriota</taxon>
    </lineage>
</organism>
<proteinExistence type="predicted"/>
<dbReference type="EMBL" id="PCTL01000025">
    <property type="protein sequence ID" value="PIP73287.1"/>
    <property type="molecule type" value="Genomic_DNA"/>
</dbReference>
<dbReference type="InterPro" id="IPR001270">
    <property type="entry name" value="ClpA/B"/>
</dbReference>